<evidence type="ECO:0000256" key="11">
    <source>
        <dbReference type="ARBA" id="ARBA00023242"/>
    </source>
</evidence>
<dbReference type="Pfam" id="PF04675">
    <property type="entry name" value="DNA_ligase_A_N"/>
    <property type="match status" value="1"/>
</dbReference>
<evidence type="ECO:0000256" key="13">
    <source>
        <dbReference type="ARBA" id="ARBA00034003"/>
    </source>
</evidence>
<dbReference type="Gene3D" id="2.40.50.140">
    <property type="entry name" value="Nucleic acid-binding proteins"/>
    <property type="match status" value="1"/>
</dbReference>
<dbReference type="GO" id="GO:0051301">
    <property type="term" value="P:cell division"/>
    <property type="evidence" value="ECO:0007669"/>
    <property type="project" value="UniProtKB-KW"/>
</dbReference>
<name>X6MP60_RETFI</name>
<dbReference type="InterPro" id="IPR012340">
    <property type="entry name" value="NA-bd_OB-fold"/>
</dbReference>
<dbReference type="InterPro" id="IPR000977">
    <property type="entry name" value="DNA_ligase_ATP-dep"/>
</dbReference>
<evidence type="ECO:0000256" key="5">
    <source>
        <dbReference type="ARBA" id="ARBA00022705"/>
    </source>
</evidence>
<keyword evidence="3 14" id="KW-0436">Ligase</keyword>
<dbReference type="InterPro" id="IPR012310">
    <property type="entry name" value="DNA_ligase_ATP-dep_cent"/>
</dbReference>
<dbReference type="PANTHER" id="PTHR45674:SF4">
    <property type="entry name" value="DNA LIGASE 1"/>
    <property type="match status" value="1"/>
</dbReference>
<dbReference type="PROSITE" id="PS00697">
    <property type="entry name" value="DNA_LIGASE_A1"/>
    <property type="match status" value="1"/>
</dbReference>
<dbReference type="FunFam" id="3.30.470.30:FF:000002">
    <property type="entry name" value="DNA ligase"/>
    <property type="match status" value="1"/>
</dbReference>
<evidence type="ECO:0000256" key="6">
    <source>
        <dbReference type="ARBA" id="ARBA00022741"/>
    </source>
</evidence>
<feature type="domain" description="ATP-dependent DNA ligase family profile" evidence="16">
    <location>
        <begin position="391"/>
        <end position="527"/>
    </location>
</feature>
<dbReference type="GO" id="GO:0005634">
    <property type="term" value="C:nucleus"/>
    <property type="evidence" value="ECO:0007669"/>
    <property type="project" value="UniProtKB-SubCell"/>
</dbReference>
<dbReference type="Pfam" id="PF01068">
    <property type="entry name" value="DNA_ligase_A_M"/>
    <property type="match status" value="1"/>
</dbReference>
<keyword evidence="18" id="KW-1185">Reference proteome</keyword>
<dbReference type="EC" id="6.5.1.1" evidence="14"/>
<reference evidence="17 18" key="1">
    <citation type="journal article" date="2013" name="Curr. Biol.">
        <title>The Genome of the Foraminiferan Reticulomyxa filosa.</title>
        <authorList>
            <person name="Glockner G."/>
            <person name="Hulsmann N."/>
            <person name="Schleicher M."/>
            <person name="Noegel A.A."/>
            <person name="Eichinger L."/>
            <person name="Gallinger C."/>
            <person name="Pawlowski J."/>
            <person name="Sierra R."/>
            <person name="Euteneuer U."/>
            <person name="Pillet L."/>
            <person name="Moustafa A."/>
            <person name="Platzer M."/>
            <person name="Groth M."/>
            <person name="Szafranski K."/>
            <person name="Schliwa M."/>
        </authorList>
    </citation>
    <scope>NUCLEOTIDE SEQUENCE [LARGE SCALE GENOMIC DNA]</scope>
</reference>
<keyword evidence="12" id="KW-0131">Cell cycle</keyword>
<evidence type="ECO:0000256" key="10">
    <source>
        <dbReference type="ARBA" id="ARBA00023204"/>
    </source>
</evidence>
<dbReference type="GO" id="GO:0003910">
    <property type="term" value="F:DNA ligase (ATP) activity"/>
    <property type="evidence" value="ECO:0007669"/>
    <property type="project" value="UniProtKB-EC"/>
</dbReference>
<dbReference type="Pfam" id="PF04679">
    <property type="entry name" value="DNA_ligase_A_C"/>
    <property type="match status" value="1"/>
</dbReference>
<dbReference type="EMBL" id="ASPP01018796">
    <property type="protein sequence ID" value="ETO15788.1"/>
    <property type="molecule type" value="Genomic_DNA"/>
</dbReference>
<comment type="similarity">
    <text evidence="2 15">Belongs to the ATP-dependent DNA ligase family.</text>
</comment>
<protein>
    <recommendedName>
        <fullName evidence="14">DNA ligase</fullName>
        <ecNumber evidence="14">6.5.1.1</ecNumber>
    </recommendedName>
</protein>
<dbReference type="InterPro" id="IPR012309">
    <property type="entry name" value="DNA_ligase_ATP-dep_C"/>
</dbReference>
<dbReference type="FunFam" id="2.40.50.140:FF:000062">
    <property type="entry name" value="DNA ligase"/>
    <property type="match status" value="1"/>
</dbReference>
<evidence type="ECO:0000259" key="16">
    <source>
        <dbReference type="PROSITE" id="PS50160"/>
    </source>
</evidence>
<accession>X6MP60</accession>
<dbReference type="AlphaFoldDB" id="X6MP60"/>
<evidence type="ECO:0000313" key="17">
    <source>
        <dbReference type="EMBL" id="ETO15788.1"/>
    </source>
</evidence>
<dbReference type="GO" id="GO:0005739">
    <property type="term" value="C:mitochondrion"/>
    <property type="evidence" value="ECO:0007669"/>
    <property type="project" value="TreeGrafter"/>
</dbReference>
<dbReference type="InterPro" id="IPR036599">
    <property type="entry name" value="DNA_ligase_N_sf"/>
</dbReference>
<evidence type="ECO:0000256" key="14">
    <source>
        <dbReference type="RuleBase" id="RU000617"/>
    </source>
</evidence>
<keyword evidence="6 14" id="KW-0547">Nucleotide-binding</keyword>
<dbReference type="OMA" id="WIKYKRD"/>
<dbReference type="SUPFAM" id="SSF50249">
    <property type="entry name" value="Nucleic acid-binding proteins"/>
    <property type="match status" value="1"/>
</dbReference>
<dbReference type="PROSITE" id="PS50160">
    <property type="entry name" value="DNA_LIGASE_A3"/>
    <property type="match status" value="1"/>
</dbReference>
<dbReference type="OrthoDB" id="206088at2759"/>
<keyword evidence="5" id="KW-0235">DNA replication</keyword>
<dbReference type="GO" id="GO:0071897">
    <property type="term" value="P:DNA biosynthetic process"/>
    <property type="evidence" value="ECO:0007669"/>
    <property type="project" value="InterPro"/>
</dbReference>
<dbReference type="GO" id="GO:0003677">
    <property type="term" value="F:DNA binding"/>
    <property type="evidence" value="ECO:0007669"/>
    <property type="project" value="InterPro"/>
</dbReference>
<keyword evidence="9 14" id="KW-0233">DNA recombination</keyword>
<comment type="subcellular location">
    <subcellularLocation>
        <location evidence="1">Nucleus</location>
    </subcellularLocation>
</comment>
<dbReference type="Gene3D" id="3.30.470.30">
    <property type="entry name" value="DNA ligase/mRNA capping enzyme"/>
    <property type="match status" value="1"/>
</dbReference>
<dbReference type="Proteomes" id="UP000023152">
    <property type="component" value="Unassembled WGS sequence"/>
</dbReference>
<dbReference type="GO" id="GO:0006273">
    <property type="term" value="P:lagging strand elongation"/>
    <property type="evidence" value="ECO:0007669"/>
    <property type="project" value="TreeGrafter"/>
</dbReference>
<dbReference type="SUPFAM" id="SSF56091">
    <property type="entry name" value="DNA ligase/mRNA capping enzyme, catalytic domain"/>
    <property type="match status" value="1"/>
</dbReference>
<evidence type="ECO:0000256" key="4">
    <source>
        <dbReference type="ARBA" id="ARBA00022618"/>
    </source>
</evidence>
<keyword evidence="8 14" id="KW-0067">ATP-binding</keyword>
<keyword evidence="7 14" id="KW-0227">DNA damage</keyword>
<evidence type="ECO:0000256" key="3">
    <source>
        <dbReference type="ARBA" id="ARBA00022598"/>
    </source>
</evidence>
<keyword evidence="10 14" id="KW-0234">DNA repair</keyword>
<dbReference type="GO" id="GO:0006281">
    <property type="term" value="P:DNA repair"/>
    <property type="evidence" value="ECO:0007669"/>
    <property type="project" value="UniProtKB-KW"/>
</dbReference>
<dbReference type="InterPro" id="IPR016059">
    <property type="entry name" value="DNA_ligase_ATP-dep_CS"/>
</dbReference>
<organism evidence="17 18">
    <name type="scientific">Reticulomyxa filosa</name>
    <dbReference type="NCBI Taxonomy" id="46433"/>
    <lineage>
        <taxon>Eukaryota</taxon>
        <taxon>Sar</taxon>
        <taxon>Rhizaria</taxon>
        <taxon>Retaria</taxon>
        <taxon>Foraminifera</taxon>
        <taxon>Monothalamids</taxon>
        <taxon>Reticulomyxidae</taxon>
        <taxon>Reticulomyxa</taxon>
    </lineage>
</organism>
<evidence type="ECO:0000256" key="7">
    <source>
        <dbReference type="ARBA" id="ARBA00022763"/>
    </source>
</evidence>
<dbReference type="GO" id="GO:0006310">
    <property type="term" value="P:DNA recombination"/>
    <property type="evidence" value="ECO:0007669"/>
    <property type="project" value="UniProtKB-KW"/>
</dbReference>
<evidence type="ECO:0000313" key="18">
    <source>
        <dbReference type="Proteomes" id="UP000023152"/>
    </source>
</evidence>
<dbReference type="Gene3D" id="3.30.1490.70">
    <property type="match status" value="1"/>
</dbReference>
<comment type="caution">
    <text evidence="17">The sequence shown here is derived from an EMBL/GenBank/DDBJ whole genome shotgun (WGS) entry which is preliminary data.</text>
</comment>
<dbReference type="NCBIfam" id="TIGR00574">
    <property type="entry name" value="dnl1"/>
    <property type="match status" value="1"/>
</dbReference>
<sequence>MPYLVVARVFEKLAKTTKRLEKIDIMACLFRSVILLRPTELLAVVYLCCNQIAPPYVGLELGVGDQVIMKSLGESTGRSLNDIKSDFTKAGDLGVVAVASRSRQCTIFAPRMLTVQSVFSTLISVANSEGKQSMTQKVRLIQSLFVASRETEAKFIVRHLQGKLRIGVNEQTVLAALGRACAFTPPAKVPPVVDMSKELMNSEQMEELECHNTALIKKAVCELPNYELVIPALVRYGIDHLNEHCHISPECNTIVYVCVLCKMIYFKQGVPIKVMLAKPTKGIAEILERFKSMKFTLEFKYDGERAQIHILSDGTVKIFSRNAENATAKFPDLVNSIRKVKCNCKKKKKSHLKPDITSAIIDSEVVAYDRKEHKILPFQQLTTRKRKDVNEADVTVQVCVYAFDLLFINGQSLLSEPFEVRRSKMHQAFEPKQGEFAFAHYKDTTDPEEIQQFLDLAVEACCEGIMVKTLDIDATYEPAKRSRKWLKCKKDYLDGVGDTLDLVVMGAFHGTGKRTGTYGTYLLGCCNSENDNFQSLCKCATGFSDEQLKELTDVMKNHVVGKKPSEYETHMDCPIWFEPKIVWEIKCADLTISPVHCGGVGVVHESKGIGLRFPRLVRKRDDKSVDDATSTDQVIEMFQNQKHMQ</sequence>
<comment type="catalytic activity">
    <reaction evidence="13 14">
        <text>ATP + (deoxyribonucleotide)n-3'-hydroxyl + 5'-phospho-(deoxyribonucleotide)m = (deoxyribonucleotide)n+m + AMP + diphosphate.</text>
        <dbReference type="EC" id="6.5.1.1"/>
    </reaction>
</comment>
<dbReference type="PANTHER" id="PTHR45674">
    <property type="entry name" value="DNA LIGASE 1/3 FAMILY MEMBER"/>
    <property type="match status" value="1"/>
</dbReference>
<dbReference type="Gene3D" id="1.10.3260.10">
    <property type="entry name" value="DNA ligase, ATP-dependent, N-terminal domain"/>
    <property type="match status" value="1"/>
</dbReference>
<dbReference type="SUPFAM" id="SSF117018">
    <property type="entry name" value="ATP-dependent DNA ligase DNA-binding domain"/>
    <property type="match status" value="1"/>
</dbReference>
<evidence type="ECO:0000256" key="2">
    <source>
        <dbReference type="ARBA" id="ARBA00007572"/>
    </source>
</evidence>
<gene>
    <name evidence="17" type="ORF">RFI_21570</name>
</gene>
<dbReference type="CDD" id="cd07900">
    <property type="entry name" value="Adenylation_DNA_ligase_I_Euk"/>
    <property type="match status" value="1"/>
</dbReference>
<keyword evidence="11" id="KW-0539">Nucleus</keyword>
<evidence type="ECO:0000256" key="15">
    <source>
        <dbReference type="RuleBase" id="RU004196"/>
    </source>
</evidence>
<dbReference type="CDD" id="cd07969">
    <property type="entry name" value="OBF_DNA_ligase_I"/>
    <property type="match status" value="1"/>
</dbReference>
<keyword evidence="4" id="KW-0132">Cell division</keyword>
<dbReference type="GO" id="GO:0005524">
    <property type="term" value="F:ATP binding"/>
    <property type="evidence" value="ECO:0007669"/>
    <property type="project" value="UniProtKB-KW"/>
</dbReference>
<evidence type="ECO:0000256" key="12">
    <source>
        <dbReference type="ARBA" id="ARBA00023306"/>
    </source>
</evidence>
<evidence type="ECO:0000256" key="1">
    <source>
        <dbReference type="ARBA" id="ARBA00004123"/>
    </source>
</evidence>
<dbReference type="InterPro" id="IPR050191">
    <property type="entry name" value="ATP-dep_DNA_ligase"/>
</dbReference>
<evidence type="ECO:0000256" key="9">
    <source>
        <dbReference type="ARBA" id="ARBA00023172"/>
    </source>
</evidence>
<proteinExistence type="inferred from homology"/>
<dbReference type="InterPro" id="IPR012308">
    <property type="entry name" value="DNA_ligase_ATP-dep_N"/>
</dbReference>
<evidence type="ECO:0000256" key="8">
    <source>
        <dbReference type="ARBA" id="ARBA00022840"/>
    </source>
</evidence>